<comment type="similarity">
    <text evidence="2">Belongs to the FUN14 family.</text>
</comment>
<feature type="transmembrane region" description="Helical" evidence="6">
    <location>
        <begin position="28"/>
        <end position="46"/>
    </location>
</feature>
<sequence>MPDKDEPRTPIVRPPGPVVPVEQQRANLAILATFGGFAGFSSGYFAKKVGKLTLFFAGGMLIFLQYLARIGFLEIHWKVISEDFEKELDLNKDGKVDARDVTHGISTFVKWMSYKGFPATAGYTAGLLAGWHSG</sequence>
<evidence type="ECO:0000256" key="1">
    <source>
        <dbReference type="ARBA" id="ARBA00004370"/>
    </source>
</evidence>
<dbReference type="PANTHER" id="PTHR21346">
    <property type="entry name" value="FUN14 DOMAIN CONTAINING"/>
    <property type="match status" value="1"/>
</dbReference>
<keyword evidence="3 6" id="KW-0812">Transmembrane</keyword>
<evidence type="ECO:0000313" key="8">
    <source>
        <dbReference type="Proteomes" id="UP000070544"/>
    </source>
</evidence>
<evidence type="ECO:0008006" key="9">
    <source>
        <dbReference type="Google" id="ProtNLM"/>
    </source>
</evidence>
<comment type="subcellular location">
    <subcellularLocation>
        <location evidence="1">Membrane</location>
    </subcellularLocation>
</comment>
<proteinExistence type="inferred from homology"/>
<organism evidence="7 8">
    <name type="scientific">Gonapodya prolifera (strain JEL478)</name>
    <name type="common">Monoblepharis prolifera</name>
    <dbReference type="NCBI Taxonomy" id="1344416"/>
    <lineage>
        <taxon>Eukaryota</taxon>
        <taxon>Fungi</taxon>
        <taxon>Fungi incertae sedis</taxon>
        <taxon>Chytridiomycota</taxon>
        <taxon>Chytridiomycota incertae sedis</taxon>
        <taxon>Monoblepharidomycetes</taxon>
        <taxon>Monoblepharidales</taxon>
        <taxon>Gonapodyaceae</taxon>
        <taxon>Gonapodya</taxon>
    </lineage>
</organism>
<evidence type="ECO:0000256" key="5">
    <source>
        <dbReference type="ARBA" id="ARBA00023136"/>
    </source>
</evidence>
<dbReference type="Pfam" id="PF04930">
    <property type="entry name" value="FUN14"/>
    <property type="match status" value="1"/>
</dbReference>
<dbReference type="OrthoDB" id="2113842at2759"/>
<protein>
    <recommendedName>
        <fullName evidence="9">FUN14-domain-containing protein</fullName>
    </recommendedName>
</protein>
<dbReference type="PROSITE" id="PS00018">
    <property type="entry name" value="EF_HAND_1"/>
    <property type="match status" value="1"/>
</dbReference>
<dbReference type="InterPro" id="IPR007014">
    <property type="entry name" value="FUN14"/>
</dbReference>
<dbReference type="GO" id="GO:0016020">
    <property type="term" value="C:membrane"/>
    <property type="evidence" value="ECO:0007669"/>
    <property type="project" value="UniProtKB-SubCell"/>
</dbReference>
<reference evidence="7 8" key="1">
    <citation type="journal article" date="2015" name="Genome Biol. Evol.">
        <title>Phylogenomic analyses indicate that early fungi evolved digesting cell walls of algal ancestors of land plants.</title>
        <authorList>
            <person name="Chang Y."/>
            <person name="Wang S."/>
            <person name="Sekimoto S."/>
            <person name="Aerts A.L."/>
            <person name="Choi C."/>
            <person name="Clum A."/>
            <person name="LaButti K.M."/>
            <person name="Lindquist E.A."/>
            <person name="Yee Ngan C."/>
            <person name="Ohm R.A."/>
            <person name="Salamov A.A."/>
            <person name="Grigoriev I.V."/>
            <person name="Spatafora J.W."/>
            <person name="Berbee M.L."/>
        </authorList>
    </citation>
    <scope>NUCLEOTIDE SEQUENCE [LARGE SCALE GENOMIC DNA]</scope>
    <source>
        <strain evidence="7 8">JEL478</strain>
    </source>
</reference>
<evidence type="ECO:0000256" key="6">
    <source>
        <dbReference type="SAM" id="Phobius"/>
    </source>
</evidence>
<evidence type="ECO:0000256" key="3">
    <source>
        <dbReference type="ARBA" id="ARBA00022692"/>
    </source>
</evidence>
<dbReference type="InterPro" id="IPR018247">
    <property type="entry name" value="EF_Hand_1_Ca_BS"/>
</dbReference>
<keyword evidence="4 6" id="KW-1133">Transmembrane helix</keyword>
<keyword evidence="8" id="KW-1185">Reference proteome</keyword>
<accession>A0A139ATF6</accession>
<evidence type="ECO:0000256" key="4">
    <source>
        <dbReference type="ARBA" id="ARBA00022989"/>
    </source>
</evidence>
<feature type="transmembrane region" description="Helical" evidence="6">
    <location>
        <begin position="52"/>
        <end position="68"/>
    </location>
</feature>
<keyword evidence="5 6" id="KW-0472">Membrane</keyword>
<dbReference type="EMBL" id="KQ965736">
    <property type="protein sequence ID" value="KXS19999.1"/>
    <property type="molecule type" value="Genomic_DNA"/>
</dbReference>
<dbReference type="PANTHER" id="PTHR21346:SF10">
    <property type="entry name" value="TRANSMEMBRANE PROTEIN"/>
    <property type="match status" value="1"/>
</dbReference>
<dbReference type="AlphaFoldDB" id="A0A139ATF6"/>
<evidence type="ECO:0000256" key="2">
    <source>
        <dbReference type="ARBA" id="ARBA00009160"/>
    </source>
</evidence>
<name>A0A139ATF6_GONPJ</name>
<dbReference type="Proteomes" id="UP000070544">
    <property type="component" value="Unassembled WGS sequence"/>
</dbReference>
<evidence type="ECO:0000313" key="7">
    <source>
        <dbReference type="EMBL" id="KXS19999.1"/>
    </source>
</evidence>
<gene>
    <name evidence="7" type="ORF">M427DRAFT_52282</name>
</gene>